<dbReference type="Gene3D" id="1.20.1640.10">
    <property type="entry name" value="Multidrug efflux transporter AcrB transmembrane domain"/>
    <property type="match status" value="2"/>
</dbReference>
<feature type="transmembrane region" description="Helical" evidence="2">
    <location>
        <begin position="966"/>
        <end position="986"/>
    </location>
</feature>
<feature type="transmembrane region" description="Helical" evidence="2">
    <location>
        <begin position="359"/>
        <end position="379"/>
    </location>
</feature>
<dbReference type="AlphaFoldDB" id="A0A933W7F1"/>
<feature type="transmembrane region" description="Helical" evidence="2">
    <location>
        <begin position="532"/>
        <end position="554"/>
    </location>
</feature>
<feature type="transmembrane region" description="Helical" evidence="2">
    <location>
        <begin position="430"/>
        <end position="451"/>
    </location>
</feature>
<keyword evidence="2" id="KW-1133">Transmembrane helix</keyword>
<evidence type="ECO:0000256" key="2">
    <source>
        <dbReference type="SAM" id="Phobius"/>
    </source>
</evidence>
<comment type="caution">
    <text evidence="3">The sequence shown here is derived from an EMBL/GenBank/DDBJ whole genome shotgun (WGS) entry which is preliminary data.</text>
</comment>
<dbReference type="GO" id="GO:0042910">
    <property type="term" value="F:xenobiotic transmembrane transporter activity"/>
    <property type="evidence" value="ECO:0007669"/>
    <property type="project" value="TreeGrafter"/>
</dbReference>
<dbReference type="PANTHER" id="PTHR32063">
    <property type="match status" value="1"/>
</dbReference>
<gene>
    <name evidence="3" type="ORF">HZA61_00015</name>
</gene>
<dbReference type="InterPro" id="IPR001036">
    <property type="entry name" value="Acrflvin-R"/>
</dbReference>
<evidence type="ECO:0000313" key="3">
    <source>
        <dbReference type="EMBL" id="MBI5167846.1"/>
    </source>
</evidence>
<keyword evidence="2" id="KW-0812">Transmembrane</keyword>
<dbReference type="SUPFAM" id="SSF82714">
    <property type="entry name" value="Multidrug efflux transporter AcrB TolC docking domain, DN and DC subdomains"/>
    <property type="match status" value="2"/>
</dbReference>
<sequence>MFLSDLSIKRPVLATMMVLALVVLGAFSYRRLNVDMFPDVDFPFAVVTTTYPGASPEAVEREVTKKIEREVNSIEGVKKVFSYSNEGYSQVFIEFRLKTKSADAMADVRAKVDAIRGDLPKDIEPPVIGRFDPASQPIMTFAVEGKGWELRSLTRLAEEDISRRLQSIPGVGSVTVAGGVRREVQVLLLPDRMRALGVSPDMVVAALERENADVPAGRVQRGATEDLVRVKGRIARPKDFENLVVLVRGGSSVRLSQVARVEDSQEEERDAAYVSGKRAVSVEIRKVSGGNTVEIADQVHAAVAKLNETLPGGVRLSPVQDNAVWIRESVDDVQKTLVEGAILTVLIVFVFLNSWRSTVITGLTLPVSVIASFLAFNMFGFTLNTMTLMALSLAIGILIDDAIVVRENIVRHVEAGEDHDTAARNGTAEIGFAVLATTMSIVAVFVPVAFMGGIVGRFFFQFGIVIAFAVLVSLFVSFTLDPMLSSRWYDPQAEGGSYEGPIGRALKRFNDSFTGLGRRYRAIIHWALGHRVLTLVIAAASLVIAFALPAVGLVGGEFMPRSDSEETSVAFETPVGSSLAYTRDKGLELVRYLESRPEVEYTYLTVGGEAQSNAVNRGAIYVKMTPHSARKLSQQEFETDIRPVLARFTGSSARILQMGAVGGSAAPIVINLNGPDLATLQALSDTAIARIRGVPGLVELKSSLEGRKPEWIVDVDRELAANVGLSVGAVGGALRPVLAGQKAGDWEDETGLSHDVRVRMAPEFRESEEDLLRLPVATGRTDASGTPVMVPLGQVARLQRGAAPAQIDRQQLERVATIEGNFQGRALTAVTTDIQTRLQAMDLPPGYRFDFGGEQADFVETVGYMMESLSLAVILLYLILASQFGSFLKPLTIMLSLPLSLVGVMLALAMTRGSLNIMSMIGIIMLMGLVTKNAILLVDFVNQAREKGADRVTALVDAGELRLRPIVMTTLAMIFGMLPTAIALGAGAEFRAPMARAVIGGLITSTLLTLVVVPVVYTYLDDFGAWCSVWAKKWFGEPEGGRRHATRPEPAPETPGIIRTDEPAPRGALGD</sequence>
<name>A0A933W7F1_UNCEI</name>
<dbReference type="EMBL" id="JACRIW010000001">
    <property type="protein sequence ID" value="MBI5167846.1"/>
    <property type="molecule type" value="Genomic_DNA"/>
</dbReference>
<feature type="transmembrane region" description="Helical" evidence="2">
    <location>
        <begin position="868"/>
        <end position="885"/>
    </location>
</feature>
<keyword evidence="2" id="KW-0472">Membrane</keyword>
<dbReference type="Proteomes" id="UP000696931">
    <property type="component" value="Unassembled WGS sequence"/>
</dbReference>
<organism evidence="3 4">
    <name type="scientific">Eiseniibacteriota bacterium</name>
    <dbReference type="NCBI Taxonomy" id="2212470"/>
    <lineage>
        <taxon>Bacteria</taxon>
        <taxon>Candidatus Eiseniibacteriota</taxon>
    </lineage>
</organism>
<dbReference type="Gene3D" id="3.30.2090.10">
    <property type="entry name" value="Multidrug efflux transporter AcrB TolC docking domain, DN and DC subdomains"/>
    <property type="match status" value="2"/>
</dbReference>
<proteinExistence type="predicted"/>
<reference evidence="3" key="1">
    <citation type="submission" date="2020-07" db="EMBL/GenBank/DDBJ databases">
        <title>Huge and variable diversity of episymbiotic CPR bacteria and DPANN archaea in groundwater ecosystems.</title>
        <authorList>
            <person name="He C.Y."/>
            <person name="Keren R."/>
            <person name="Whittaker M."/>
            <person name="Farag I.F."/>
            <person name="Doudna J."/>
            <person name="Cate J.H.D."/>
            <person name="Banfield J.F."/>
        </authorList>
    </citation>
    <scope>NUCLEOTIDE SEQUENCE</scope>
    <source>
        <strain evidence="3">NC_groundwater_1813_Pr3_B-0.1um_71_17</strain>
    </source>
</reference>
<feature type="transmembrane region" description="Helical" evidence="2">
    <location>
        <begin position="891"/>
        <end position="910"/>
    </location>
</feature>
<feature type="transmembrane region" description="Helical" evidence="2">
    <location>
        <begin position="12"/>
        <end position="29"/>
    </location>
</feature>
<dbReference type="InterPro" id="IPR027463">
    <property type="entry name" value="AcrB_DN_DC_subdom"/>
</dbReference>
<dbReference type="Gene3D" id="3.30.70.1440">
    <property type="entry name" value="Multidrug efflux transporter AcrB pore domain"/>
    <property type="match status" value="1"/>
</dbReference>
<dbReference type="Pfam" id="PF00873">
    <property type="entry name" value="ACR_tran"/>
    <property type="match status" value="1"/>
</dbReference>
<feature type="transmembrane region" description="Helical" evidence="2">
    <location>
        <begin position="998"/>
        <end position="1020"/>
    </location>
</feature>
<dbReference type="Gene3D" id="3.30.70.1430">
    <property type="entry name" value="Multidrug efflux transporter AcrB pore domain"/>
    <property type="match status" value="2"/>
</dbReference>
<evidence type="ECO:0000256" key="1">
    <source>
        <dbReference type="SAM" id="MobiDB-lite"/>
    </source>
</evidence>
<protein>
    <submittedName>
        <fullName evidence="3">Efflux RND transporter permease subunit</fullName>
    </submittedName>
</protein>
<dbReference type="SUPFAM" id="SSF82866">
    <property type="entry name" value="Multidrug efflux transporter AcrB transmembrane domain"/>
    <property type="match status" value="2"/>
</dbReference>
<dbReference type="PANTHER" id="PTHR32063:SF0">
    <property type="entry name" value="SWARMING MOTILITY PROTEIN SWRC"/>
    <property type="match status" value="1"/>
</dbReference>
<dbReference type="GO" id="GO:0005886">
    <property type="term" value="C:plasma membrane"/>
    <property type="evidence" value="ECO:0007669"/>
    <property type="project" value="TreeGrafter"/>
</dbReference>
<feature type="region of interest" description="Disordered" evidence="1">
    <location>
        <begin position="1038"/>
        <end position="1071"/>
    </location>
</feature>
<accession>A0A933W7F1</accession>
<dbReference type="Gene3D" id="3.30.70.1320">
    <property type="entry name" value="Multidrug efflux transporter AcrB pore domain like"/>
    <property type="match status" value="1"/>
</dbReference>
<evidence type="ECO:0000313" key="4">
    <source>
        <dbReference type="Proteomes" id="UP000696931"/>
    </source>
</evidence>
<dbReference type="PRINTS" id="PR00702">
    <property type="entry name" value="ACRIFLAVINRP"/>
</dbReference>
<feature type="transmembrane region" description="Helical" evidence="2">
    <location>
        <begin position="917"/>
        <end position="938"/>
    </location>
</feature>
<feature type="transmembrane region" description="Helical" evidence="2">
    <location>
        <begin position="336"/>
        <end position="353"/>
    </location>
</feature>
<feature type="transmembrane region" description="Helical" evidence="2">
    <location>
        <begin position="458"/>
        <end position="480"/>
    </location>
</feature>
<dbReference type="SUPFAM" id="SSF82693">
    <property type="entry name" value="Multidrug efflux transporter AcrB pore domain, PN1, PN2, PC1 and PC2 subdomains"/>
    <property type="match status" value="3"/>
</dbReference>